<feature type="domain" description="PpiC" evidence="11">
    <location>
        <begin position="207"/>
        <end position="305"/>
    </location>
</feature>
<keyword evidence="3" id="KW-0574">Periplasm</keyword>
<proteinExistence type="predicted"/>
<dbReference type="OrthoDB" id="9791746at2"/>
<dbReference type="InterPro" id="IPR046357">
    <property type="entry name" value="PPIase_dom_sf"/>
</dbReference>
<reference evidence="12 13" key="1">
    <citation type="submission" date="2015-04" db="EMBL/GenBank/DDBJ databases">
        <title>The draft genome sequence of Erythrobacter luteus KA37.</title>
        <authorList>
            <person name="Zhuang L."/>
            <person name="Liu Y."/>
            <person name="Shao Z."/>
        </authorList>
    </citation>
    <scope>NUCLEOTIDE SEQUENCE [LARGE SCALE GENOMIC DNA]</scope>
    <source>
        <strain evidence="12 13">KA37</strain>
    </source>
</reference>
<evidence type="ECO:0000256" key="9">
    <source>
        <dbReference type="PROSITE-ProRule" id="PRU00278"/>
    </source>
</evidence>
<dbReference type="GO" id="GO:0003755">
    <property type="term" value="F:peptidyl-prolyl cis-trans isomerase activity"/>
    <property type="evidence" value="ECO:0007669"/>
    <property type="project" value="UniProtKB-KW"/>
</dbReference>
<dbReference type="InterPro" id="IPR015391">
    <property type="entry name" value="SurA_N"/>
</dbReference>
<keyword evidence="6 9" id="KW-0413">Isomerase</keyword>
<evidence type="ECO:0000256" key="2">
    <source>
        <dbReference type="ARBA" id="ARBA00022729"/>
    </source>
</evidence>
<evidence type="ECO:0000256" key="3">
    <source>
        <dbReference type="ARBA" id="ARBA00022764"/>
    </source>
</evidence>
<dbReference type="PROSITE" id="PS50198">
    <property type="entry name" value="PPIC_PPIASE_2"/>
    <property type="match status" value="1"/>
</dbReference>
<keyword evidence="2 10" id="KW-0732">Signal</keyword>
<name>A0A0G9MWX1_9SPHN</name>
<dbReference type="PATRIC" id="fig|1581420.6.peg.207"/>
<dbReference type="Gene3D" id="3.10.50.40">
    <property type="match status" value="1"/>
</dbReference>
<feature type="signal peptide" evidence="10">
    <location>
        <begin position="1"/>
        <end position="34"/>
    </location>
</feature>
<dbReference type="Pfam" id="PF09312">
    <property type="entry name" value="SurA_N"/>
    <property type="match status" value="1"/>
</dbReference>
<dbReference type="InterPro" id="IPR027304">
    <property type="entry name" value="Trigger_fact/SurA_dom_sf"/>
</dbReference>
<protein>
    <recommendedName>
        <fullName evidence="1">Parvulin-like PPIase</fullName>
    </recommendedName>
    <alternativeName>
        <fullName evidence="7">Peptidyl-prolyl cis-trans isomerase plp</fullName>
    </alternativeName>
    <alternativeName>
        <fullName evidence="8">Rotamase plp</fullName>
    </alternativeName>
</protein>
<keyword evidence="4 9" id="KW-0697">Rotamase</keyword>
<dbReference type="EMBL" id="LBHB01000001">
    <property type="protein sequence ID" value="KLE35104.1"/>
    <property type="molecule type" value="Genomic_DNA"/>
</dbReference>
<evidence type="ECO:0000256" key="5">
    <source>
        <dbReference type="ARBA" id="ARBA00023186"/>
    </source>
</evidence>
<dbReference type="SUPFAM" id="SSF54534">
    <property type="entry name" value="FKBP-like"/>
    <property type="match status" value="2"/>
</dbReference>
<accession>A0A0G9MWX1</accession>
<evidence type="ECO:0000256" key="7">
    <source>
        <dbReference type="ARBA" id="ARBA00030642"/>
    </source>
</evidence>
<sequence length="457" mass="49278">MTDVIALAKTSLSHTLAALGALALGAAAVAPAQAQTVSGSDSFNLPEDVSFILAPLDPNVRRATARVNGSIITGTDVDHRVALILAAQDANVQVSPEEISRLRLQVLRNLIDETLQVQEAEAQEMAVTDEEVNQSYARYAAEARGMSVSEMDAYLASIGSSAGSIKRQIKGELAWDRLLRRNVAPFVNVSEGEVNELYQRLQASRGTTEYRIGEIFLAATPANAEQVRANANQIIEQLRAGGSFVAYARQYSQASSAVQGGDLGWLQVAQLQQPTLEAAVQQMQPGQLVGPLEIPGGYSILLMIDQRTLGMADPRDAVLSLKQISLEFAPGTPGPEIERRAAEFMSTVQAMRGCGDADAAAAAIGASTVDNDAIQVRQLPEAFQNLLLQLNVGQVTPPFGELPSDIRVLMLCGRDDPEQTGGPSVQDIMASLEEDRINRRAQRYRRDLRRDAVIEYN</sequence>
<evidence type="ECO:0000256" key="8">
    <source>
        <dbReference type="ARBA" id="ARBA00031484"/>
    </source>
</evidence>
<evidence type="ECO:0000256" key="1">
    <source>
        <dbReference type="ARBA" id="ARBA00018370"/>
    </source>
</evidence>
<dbReference type="InterPro" id="IPR050280">
    <property type="entry name" value="OMP_Chaperone_SurA"/>
</dbReference>
<gene>
    <name evidence="12" type="ORF">AAW00_01035</name>
</gene>
<evidence type="ECO:0000259" key="11">
    <source>
        <dbReference type="PROSITE" id="PS50198"/>
    </source>
</evidence>
<dbReference type="SUPFAM" id="SSF109998">
    <property type="entry name" value="Triger factor/SurA peptide-binding domain-like"/>
    <property type="match status" value="1"/>
</dbReference>
<dbReference type="PANTHER" id="PTHR47637:SF1">
    <property type="entry name" value="CHAPERONE SURA"/>
    <property type="match status" value="1"/>
</dbReference>
<dbReference type="InterPro" id="IPR000297">
    <property type="entry name" value="PPIase_PpiC"/>
</dbReference>
<dbReference type="Pfam" id="PF00639">
    <property type="entry name" value="Rotamase"/>
    <property type="match status" value="1"/>
</dbReference>
<feature type="chain" id="PRO_5007770829" description="Parvulin-like PPIase" evidence="10">
    <location>
        <begin position="35"/>
        <end position="457"/>
    </location>
</feature>
<dbReference type="AlphaFoldDB" id="A0A0G9MWX1"/>
<dbReference type="RefSeq" id="WP_047002506.1">
    <property type="nucleotide sequence ID" value="NZ_LBHB01000001.1"/>
</dbReference>
<organism evidence="12 13">
    <name type="scientific">Aurantiacibacter luteus</name>
    <dbReference type="NCBI Taxonomy" id="1581420"/>
    <lineage>
        <taxon>Bacteria</taxon>
        <taxon>Pseudomonadati</taxon>
        <taxon>Pseudomonadota</taxon>
        <taxon>Alphaproteobacteria</taxon>
        <taxon>Sphingomonadales</taxon>
        <taxon>Erythrobacteraceae</taxon>
        <taxon>Aurantiacibacter</taxon>
    </lineage>
</organism>
<evidence type="ECO:0000313" key="13">
    <source>
        <dbReference type="Proteomes" id="UP000053464"/>
    </source>
</evidence>
<dbReference type="Proteomes" id="UP000053464">
    <property type="component" value="Unassembled WGS sequence"/>
</dbReference>
<keyword evidence="13" id="KW-1185">Reference proteome</keyword>
<keyword evidence="5" id="KW-0143">Chaperone</keyword>
<evidence type="ECO:0000256" key="4">
    <source>
        <dbReference type="ARBA" id="ARBA00023110"/>
    </source>
</evidence>
<dbReference type="Gene3D" id="1.10.4030.10">
    <property type="entry name" value="Porin chaperone SurA, peptide-binding domain"/>
    <property type="match status" value="1"/>
</dbReference>
<evidence type="ECO:0000256" key="6">
    <source>
        <dbReference type="ARBA" id="ARBA00023235"/>
    </source>
</evidence>
<dbReference type="PANTHER" id="PTHR47637">
    <property type="entry name" value="CHAPERONE SURA"/>
    <property type="match status" value="1"/>
</dbReference>
<evidence type="ECO:0000313" key="12">
    <source>
        <dbReference type="EMBL" id="KLE35104.1"/>
    </source>
</evidence>
<comment type="caution">
    <text evidence="12">The sequence shown here is derived from an EMBL/GenBank/DDBJ whole genome shotgun (WGS) entry which is preliminary data.</text>
</comment>
<dbReference type="STRING" id="1581420.AAW00_01035"/>
<evidence type="ECO:0000256" key="10">
    <source>
        <dbReference type="SAM" id="SignalP"/>
    </source>
</evidence>